<dbReference type="Pfam" id="PF12471">
    <property type="entry name" value="GTP_CH_N"/>
    <property type="match status" value="1"/>
</dbReference>
<dbReference type="GO" id="GO:0003935">
    <property type="term" value="F:GTP cyclohydrolase II activity"/>
    <property type="evidence" value="ECO:0007669"/>
    <property type="project" value="UniProtKB-EC"/>
</dbReference>
<keyword evidence="8" id="KW-1185">Reference proteome</keyword>
<evidence type="ECO:0000259" key="5">
    <source>
        <dbReference type="Pfam" id="PF00925"/>
    </source>
</evidence>
<dbReference type="Pfam" id="PF00925">
    <property type="entry name" value="GTP_cyclohydro2"/>
    <property type="match status" value="1"/>
</dbReference>
<proteinExistence type="predicted"/>
<dbReference type="InterPro" id="IPR032677">
    <property type="entry name" value="GTP_cyclohydro_II"/>
</dbReference>
<dbReference type="NCBIfam" id="NF005536">
    <property type="entry name" value="PRK07198.1"/>
    <property type="match status" value="1"/>
</dbReference>
<dbReference type="PANTHER" id="PTHR47259:SF2">
    <property type="entry name" value="URACIL-REGULATED PROTEIN 1"/>
    <property type="match status" value="1"/>
</dbReference>
<gene>
    <name evidence="7" type="ORF">WKW82_15915</name>
</gene>
<protein>
    <submittedName>
        <fullName evidence="7">GTP cyclohydrolase II</fullName>
        <ecNumber evidence="7">3.5.4.25</ecNumber>
    </submittedName>
</protein>
<dbReference type="CDD" id="cd00641">
    <property type="entry name" value="GTP_cyclohydro2"/>
    <property type="match status" value="1"/>
</dbReference>
<evidence type="ECO:0000313" key="7">
    <source>
        <dbReference type="EMBL" id="MEJ8848146.1"/>
    </source>
</evidence>
<dbReference type="EMBL" id="JBBKZT010000007">
    <property type="protein sequence ID" value="MEJ8848146.1"/>
    <property type="molecule type" value="Genomic_DNA"/>
</dbReference>
<dbReference type="SUPFAM" id="SSF142695">
    <property type="entry name" value="RibA-like"/>
    <property type="match status" value="1"/>
</dbReference>
<dbReference type="EC" id="3.5.4.25" evidence="7"/>
<dbReference type="Proteomes" id="UP001385892">
    <property type="component" value="Unassembled WGS sequence"/>
</dbReference>
<reference evidence="7 8" key="1">
    <citation type="submission" date="2024-03" db="EMBL/GenBank/DDBJ databases">
        <title>Novel species of the genus Variovorax.</title>
        <authorList>
            <person name="Liu Q."/>
            <person name="Xin Y.-H."/>
        </authorList>
    </citation>
    <scope>NUCLEOTIDE SEQUENCE [LARGE SCALE GENOMIC DNA]</scope>
    <source>
        <strain evidence="7 8">KACC 18900</strain>
    </source>
</reference>
<evidence type="ECO:0000256" key="2">
    <source>
        <dbReference type="ARBA" id="ARBA00022801"/>
    </source>
</evidence>
<accession>A0ABU8WKX6</accession>
<keyword evidence="1" id="KW-0547">Nucleotide-binding</keyword>
<sequence length="461" mass="49165">MSVDTASISSSVPPIATTSPQVPADAIEPTVVVESVSISPIIPPASAAAATPRHIRLTSHAGGFGALPIHWGAGTATERGPVVGTTTKRAHRNVIGTHSGSYSVYRALAVAAGALNPQHKADLTNTSPTDVIGPYPQWSEPGKIVSLDPWGATIANVFSNELAAGYDIRPTIAITKAHVILPEVIEALQSGRLKADGKFLTPNGAAVVTKAAIEPVWYLPEVAKRFGCSEADLRRVLFEETGGMYPELVTRSDLEVFLPPIGGQTLYIFGNPADLANPEVELTARIHDECNGSDVFGSDICTCRPYLTHAIEECIMGAQRGGVGLVAYSRKEGRALGEVTKFLVYNARKRQVGGDTADQYFARTECVAGVQDMRFQELMPDVFHWLGIQKIHRLVSMSNMKFDAISGSGIEIGERVNIPDELIPADARVEMDAKMAAGYFTPGVVPDAAELKKAKGRGLAE</sequence>
<evidence type="ECO:0000313" key="8">
    <source>
        <dbReference type="Proteomes" id="UP001385892"/>
    </source>
</evidence>
<keyword evidence="3" id="KW-0342">GTP-binding</keyword>
<evidence type="ECO:0000256" key="3">
    <source>
        <dbReference type="ARBA" id="ARBA00023134"/>
    </source>
</evidence>
<evidence type="ECO:0000259" key="6">
    <source>
        <dbReference type="Pfam" id="PF12471"/>
    </source>
</evidence>
<dbReference type="InterPro" id="IPR036144">
    <property type="entry name" value="RibA-like_sf"/>
</dbReference>
<dbReference type="Gene3D" id="3.40.50.10990">
    <property type="entry name" value="GTP cyclohydrolase II"/>
    <property type="match status" value="1"/>
</dbReference>
<name>A0ABU8WKX6_9BURK</name>
<evidence type="ECO:0000256" key="1">
    <source>
        <dbReference type="ARBA" id="ARBA00022741"/>
    </source>
</evidence>
<feature type="region of interest" description="Disordered" evidence="4">
    <location>
        <begin position="1"/>
        <end position="21"/>
    </location>
</feature>
<feature type="domain" description="GTP cyclohydrolase N-terminal" evidence="6">
    <location>
        <begin position="54"/>
        <end position="240"/>
    </location>
</feature>
<feature type="domain" description="GTP cyclohydrolase II" evidence="5">
    <location>
        <begin position="281"/>
        <end position="416"/>
    </location>
</feature>
<dbReference type="PANTHER" id="PTHR47259">
    <property type="match status" value="1"/>
</dbReference>
<keyword evidence="2 7" id="KW-0378">Hydrolase</keyword>
<organism evidence="7 8">
    <name type="scientific">Variovorax rhizosphaerae</name>
    <dbReference type="NCBI Taxonomy" id="1836200"/>
    <lineage>
        <taxon>Bacteria</taxon>
        <taxon>Pseudomonadati</taxon>
        <taxon>Pseudomonadota</taxon>
        <taxon>Betaproteobacteria</taxon>
        <taxon>Burkholderiales</taxon>
        <taxon>Comamonadaceae</taxon>
        <taxon>Variovorax</taxon>
    </lineage>
</organism>
<evidence type="ECO:0000256" key="4">
    <source>
        <dbReference type="SAM" id="MobiDB-lite"/>
    </source>
</evidence>
<dbReference type="InterPro" id="IPR000926">
    <property type="entry name" value="RibA"/>
</dbReference>
<dbReference type="RefSeq" id="WP_340343284.1">
    <property type="nucleotide sequence ID" value="NZ_JBBKZT010000007.1"/>
</dbReference>
<comment type="caution">
    <text evidence="7">The sequence shown here is derived from an EMBL/GenBank/DDBJ whole genome shotgun (WGS) entry which is preliminary data.</text>
</comment>
<dbReference type="InterPro" id="IPR022163">
    <property type="entry name" value="GTP_CH_N"/>
</dbReference>